<feature type="compositionally biased region" description="Polar residues" evidence="1">
    <location>
        <begin position="879"/>
        <end position="889"/>
    </location>
</feature>
<feature type="compositionally biased region" description="Polar residues" evidence="1">
    <location>
        <begin position="700"/>
        <end position="727"/>
    </location>
</feature>
<proteinExistence type="predicted"/>
<feature type="compositionally biased region" description="Low complexity" evidence="1">
    <location>
        <begin position="593"/>
        <end position="630"/>
    </location>
</feature>
<feature type="domain" description="C2" evidence="2">
    <location>
        <begin position="162"/>
        <end position="283"/>
    </location>
</feature>
<dbReference type="SMART" id="SM00239">
    <property type="entry name" value="C2"/>
    <property type="match status" value="2"/>
</dbReference>
<evidence type="ECO:0000256" key="1">
    <source>
        <dbReference type="SAM" id="MobiDB-lite"/>
    </source>
</evidence>
<dbReference type="CDD" id="cd00030">
    <property type="entry name" value="C2"/>
    <property type="match status" value="2"/>
</dbReference>
<feature type="region of interest" description="Disordered" evidence="1">
    <location>
        <begin position="549"/>
        <end position="573"/>
    </location>
</feature>
<dbReference type="Gene3D" id="2.60.40.150">
    <property type="entry name" value="C2 domain"/>
    <property type="match status" value="2"/>
</dbReference>
<feature type="compositionally biased region" description="Polar residues" evidence="1">
    <location>
        <begin position="1028"/>
        <end position="1053"/>
    </location>
</feature>
<feature type="compositionally biased region" description="Polar residues" evidence="1">
    <location>
        <begin position="779"/>
        <end position="791"/>
    </location>
</feature>
<protein>
    <recommendedName>
        <fullName evidence="2">C2 domain-containing protein</fullName>
    </recommendedName>
</protein>
<dbReference type="Pfam" id="PF00168">
    <property type="entry name" value="C2"/>
    <property type="match status" value="2"/>
</dbReference>
<dbReference type="Proteomes" id="UP001470230">
    <property type="component" value="Unassembled WGS sequence"/>
</dbReference>
<reference evidence="3 4" key="1">
    <citation type="submission" date="2024-04" db="EMBL/GenBank/DDBJ databases">
        <title>Tritrichomonas musculus Genome.</title>
        <authorList>
            <person name="Alves-Ferreira E."/>
            <person name="Grigg M."/>
            <person name="Lorenzi H."/>
            <person name="Galac M."/>
        </authorList>
    </citation>
    <scope>NUCLEOTIDE SEQUENCE [LARGE SCALE GENOMIC DNA]</scope>
    <source>
        <strain evidence="3 4">EAF2021</strain>
    </source>
</reference>
<feature type="compositionally biased region" description="Basic and acidic residues" evidence="1">
    <location>
        <begin position="959"/>
        <end position="968"/>
    </location>
</feature>
<dbReference type="InterPro" id="IPR000008">
    <property type="entry name" value="C2_dom"/>
</dbReference>
<feature type="region of interest" description="Disordered" evidence="1">
    <location>
        <begin position="850"/>
        <end position="869"/>
    </location>
</feature>
<feature type="region of interest" description="Disordered" evidence="1">
    <location>
        <begin position="774"/>
        <end position="796"/>
    </location>
</feature>
<evidence type="ECO:0000313" key="3">
    <source>
        <dbReference type="EMBL" id="KAK8886831.1"/>
    </source>
</evidence>
<name>A0ABR2K7H1_9EUKA</name>
<organism evidence="3 4">
    <name type="scientific">Tritrichomonas musculus</name>
    <dbReference type="NCBI Taxonomy" id="1915356"/>
    <lineage>
        <taxon>Eukaryota</taxon>
        <taxon>Metamonada</taxon>
        <taxon>Parabasalia</taxon>
        <taxon>Tritrichomonadida</taxon>
        <taxon>Tritrichomonadidae</taxon>
        <taxon>Tritrichomonas</taxon>
    </lineage>
</organism>
<feature type="compositionally biased region" description="Low complexity" evidence="1">
    <location>
        <begin position="946"/>
        <end position="958"/>
    </location>
</feature>
<gene>
    <name evidence="3" type="ORF">M9Y10_037864</name>
</gene>
<evidence type="ECO:0000313" key="4">
    <source>
        <dbReference type="Proteomes" id="UP001470230"/>
    </source>
</evidence>
<feature type="compositionally biased region" description="Low complexity" evidence="1">
    <location>
        <begin position="995"/>
        <end position="1027"/>
    </location>
</feature>
<dbReference type="SUPFAM" id="SSF49562">
    <property type="entry name" value="C2 domain (Calcium/lipid-binding domain, CaLB)"/>
    <property type="match status" value="2"/>
</dbReference>
<feature type="region of interest" description="Disordered" evidence="1">
    <location>
        <begin position="982"/>
        <end position="1066"/>
    </location>
</feature>
<dbReference type="InterPro" id="IPR035892">
    <property type="entry name" value="C2_domain_sf"/>
</dbReference>
<keyword evidence="4" id="KW-1185">Reference proteome</keyword>
<dbReference type="PROSITE" id="PS50004">
    <property type="entry name" value="C2"/>
    <property type="match status" value="1"/>
</dbReference>
<feature type="region of interest" description="Disordered" evidence="1">
    <location>
        <begin position="698"/>
        <end position="748"/>
    </location>
</feature>
<feature type="region of interest" description="Disordered" evidence="1">
    <location>
        <begin position="879"/>
        <end position="968"/>
    </location>
</feature>
<feature type="region of interest" description="Disordered" evidence="1">
    <location>
        <begin position="587"/>
        <end position="635"/>
    </location>
</feature>
<dbReference type="EMBL" id="JAPFFF010000006">
    <property type="protein sequence ID" value="KAK8886831.1"/>
    <property type="molecule type" value="Genomic_DNA"/>
</dbReference>
<evidence type="ECO:0000259" key="2">
    <source>
        <dbReference type="PROSITE" id="PS50004"/>
    </source>
</evidence>
<sequence length="1423" mass="157692">MSNQTMKTVIMDEEEDKKDLPSYMTSYRIFVRNISISQISQSHQETTNPYVTIRLKGGQKYSMTKSQSNTQDAQYDEILQLDGQSVGSDVLMLLVYNQNGEQNPGNDECLGIQKLVISSLELGLVKDYDLKLYKTIDGTTKKDYSARIGAAGLLHIEMQVAKLGTMQFQPKPWPPRIFYTLWLHVDKCKNVPTQKGVPVNPFIISKISPCLNQQKQTTPVCFNTPNPIWNILQCFHIDSFEKQTVNVTLMNYEEGSTPKKISSLKIPINLARTDGKPFTSQMLFHLPGHMTKGCIFIFKMQLLEALPGNLPFDGMVSMKHQKLALKISLYNLENLPESDQSKMTYCVVSCGNIYKKSREVQIANPTEINQDIVIHDITQSQLVLINVIIDNHVYGQVPIHLNNYLLKTKTKTESYTLFNKASAAVKYDLILTPEEPEFEEKDEISDQLDEGVEITVPKNINTYKNNYKTASSSANSSASSSAAVSPVKAPEAAGSERIKALLQQAKAGEMAKAVENTAINGSYVPEDKIDSQTQEKGTKINRVQQLASQINQSKAETTETTVSHAQTQSQSDNRANLAAKFLNSINSQKEESSSQQKVTKISTTQVTSKSVQQSSSSSSQTTEKAEQSQTDSNKIDQIKQAILQVQGSENGTDNNQTSPKELKQIKEMLGQIKDDYEEESLEDAKQIDQIKQSVAEVKINNAQQSIPDDESQPGSSDAQISDGQVSDGQEEEKSLLQPKPRSEPIYKHQSRRLSRIINNNHNLAASIEDEAVDSDHANAEQSDTDSSSSIPLTEKPIRKRYSSIRLSKVDLLEQAADNTNAPPPSQPATTHRATIAQKYLNQVNSNQQAKQIQIKNETTQSSSSVSNRVKQLASQYNNAVNSQAGNDAKSSIKRRSTVNPKASTPPTPENITPRRSSLSESSNAPVNLAQNDQTAKPNDTQEKAMQDQQISQPPQNQQEQKEPQSPRADNRANLAQKFLNQINSKQSSNVEKKSTVSQSTTTSATSDATAASATTQSPSQSPSQSPQINRVKQLASQINSVTSAQAQQAQIEKQSPKVRRATDASKSISSVPIFNNVEKRRASQTDETKTNSVKQLASQINNKIVSSSEKQSNEIIQSSPDLINNKIVSSSEKQSNEIIQSSPDLINNKEFITEETHVTNSAKTSSEHINLETSTTTSSVVLTSSQTIIQKSENTETTKSESSQSVTTRDFVLDDINIQDGVCNFDWGSNDSIFSSSFTGYSECSHSLGSNISDSAEKLHSMKHEDNDPNYKIKPEWHQKVYGQFLSAANLPIKSGKVFATLQLLGLGGLKHFKFTTKEVDPSDLVFNMKINFDRVKKGDKIQIILYSKVDGSDDHIPIGSGEIVCRNLKENTDEVYNVKLEKPSLLMYPENHLDVYNNNNDVKDFGEVQMSLNTNIEFTVLE</sequence>
<feature type="compositionally biased region" description="Polar residues" evidence="1">
    <location>
        <begin position="909"/>
        <end position="938"/>
    </location>
</feature>
<comment type="caution">
    <text evidence="3">The sequence shown here is derived from an EMBL/GenBank/DDBJ whole genome shotgun (WGS) entry which is preliminary data.</text>
</comment>
<accession>A0ABR2K7H1</accession>